<accession>A0ABR1I1N0</accession>
<sequence>MFSRRFPSPSPGLLALALTLCVVTSAEDQEDAITTAPIYLPYYNEKSWSLVRGSVIASDPDEQQTTYTIFCLDEDPPACDISLEFPFELVEGPDRVEFHGTYTSTYIANLECDLDGTTAATCSGYSSYKAGYTNGLYTGPTEVSWTSTYSGTEVEWGVLTMAEVPAETDDAYDITATAQLTPTTGSEDVNVPLSTTDEGAGANLRVDGRIAVLGVLGSATLAGLLF</sequence>
<keyword evidence="1" id="KW-0732">Signal</keyword>
<evidence type="ECO:0000313" key="3">
    <source>
        <dbReference type="Proteomes" id="UP001498421"/>
    </source>
</evidence>
<dbReference type="EMBL" id="JAZAVK010000059">
    <property type="protein sequence ID" value="KAK7426964.1"/>
    <property type="molecule type" value="Genomic_DNA"/>
</dbReference>
<gene>
    <name evidence="2" type="ORF">QQZ08_006561</name>
</gene>
<reference evidence="2 3" key="1">
    <citation type="journal article" date="2025" name="Microbiol. Resour. Announc.">
        <title>Draft genome sequences for Neonectria magnoliae and Neonectria punicea, canker pathogens of Liriodendron tulipifera and Acer saccharum in West Virginia.</title>
        <authorList>
            <person name="Petronek H.M."/>
            <person name="Kasson M.T."/>
            <person name="Metheny A.M."/>
            <person name="Stauder C.M."/>
            <person name="Lovett B."/>
            <person name="Lynch S.C."/>
            <person name="Garnas J.R."/>
            <person name="Kasson L.R."/>
            <person name="Stajich J.E."/>
        </authorList>
    </citation>
    <scope>NUCLEOTIDE SEQUENCE [LARGE SCALE GENOMIC DNA]</scope>
    <source>
        <strain evidence="2 3">NRRL 64651</strain>
    </source>
</reference>
<evidence type="ECO:0000313" key="2">
    <source>
        <dbReference type="EMBL" id="KAK7426964.1"/>
    </source>
</evidence>
<dbReference type="PANTHER" id="PTHR40640:SF1">
    <property type="entry name" value="ANCHORED GLYCOPROTEIN, PUTATIVE (AFU_ORTHOLOGUE AFUA_8G04860)-RELATED"/>
    <property type="match status" value="1"/>
</dbReference>
<proteinExistence type="predicted"/>
<name>A0ABR1I1N0_9HYPO</name>
<comment type="caution">
    <text evidence="2">The sequence shown here is derived from an EMBL/GenBank/DDBJ whole genome shotgun (WGS) entry which is preliminary data.</text>
</comment>
<keyword evidence="3" id="KW-1185">Reference proteome</keyword>
<protein>
    <submittedName>
        <fullName evidence="2">Uncharacterized protein</fullName>
    </submittedName>
</protein>
<evidence type="ECO:0000256" key="1">
    <source>
        <dbReference type="SAM" id="SignalP"/>
    </source>
</evidence>
<feature type="signal peptide" evidence="1">
    <location>
        <begin position="1"/>
        <end position="26"/>
    </location>
</feature>
<feature type="chain" id="PRO_5045279634" evidence="1">
    <location>
        <begin position="27"/>
        <end position="226"/>
    </location>
</feature>
<dbReference type="Proteomes" id="UP001498421">
    <property type="component" value="Unassembled WGS sequence"/>
</dbReference>
<dbReference type="PANTHER" id="PTHR40640">
    <property type="entry name" value="ANCHORED GLYCOPROTEIN, PUTATIVE (AFU_ORTHOLOGUE AFUA_8G04860)-RELATED"/>
    <property type="match status" value="1"/>
</dbReference>
<organism evidence="2 3">
    <name type="scientific">Neonectria magnoliae</name>
    <dbReference type="NCBI Taxonomy" id="2732573"/>
    <lineage>
        <taxon>Eukaryota</taxon>
        <taxon>Fungi</taxon>
        <taxon>Dikarya</taxon>
        <taxon>Ascomycota</taxon>
        <taxon>Pezizomycotina</taxon>
        <taxon>Sordariomycetes</taxon>
        <taxon>Hypocreomycetidae</taxon>
        <taxon>Hypocreales</taxon>
        <taxon>Nectriaceae</taxon>
        <taxon>Neonectria</taxon>
    </lineage>
</organism>